<dbReference type="Proteomes" id="UP000597444">
    <property type="component" value="Unassembled WGS sequence"/>
</dbReference>
<proteinExistence type="predicted"/>
<keyword evidence="2" id="KW-1185">Reference proteome</keyword>
<dbReference type="EMBL" id="BNJK01000001">
    <property type="protein sequence ID" value="GHO92059.1"/>
    <property type="molecule type" value="Genomic_DNA"/>
</dbReference>
<reference evidence="1" key="1">
    <citation type="submission" date="2020-10" db="EMBL/GenBank/DDBJ databases">
        <title>Taxonomic study of unclassified bacteria belonging to the class Ktedonobacteria.</title>
        <authorList>
            <person name="Yabe S."/>
            <person name="Wang C.M."/>
            <person name="Zheng Y."/>
            <person name="Sakai Y."/>
            <person name="Cavaletti L."/>
            <person name="Monciardini P."/>
            <person name="Donadio S."/>
        </authorList>
    </citation>
    <scope>NUCLEOTIDE SEQUENCE</scope>
    <source>
        <strain evidence="1">ID150040</strain>
    </source>
</reference>
<sequence length="52" mass="5302">MVEAMCVAAAGVLGGDWTGEGGLGSCDDNVSLAEGRAIVLLVLNRAFKDGEY</sequence>
<dbReference type="AlphaFoldDB" id="A0A8J3IIL4"/>
<protein>
    <submittedName>
        <fullName evidence="1">Uncharacterized protein</fullName>
    </submittedName>
</protein>
<evidence type="ECO:0000313" key="2">
    <source>
        <dbReference type="Proteomes" id="UP000597444"/>
    </source>
</evidence>
<organism evidence="1 2">
    <name type="scientific">Reticulibacter mediterranei</name>
    <dbReference type="NCBI Taxonomy" id="2778369"/>
    <lineage>
        <taxon>Bacteria</taxon>
        <taxon>Bacillati</taxon>
        <taxon>Chloroflexota</taxon>
        <taxon>Ktedonobacteria</taxon>
        <taxon>Ktedonobacterales</taxon>
        <taxon>Reticulibacteraceae</taxon>
        <taxon>Reticulibacter</taxon>
    </lineage>
</organism>
<evidence type="ECO:0000313" key="1">
    <source>
        <dbReference type="EMBL" id="GHO92059.1"/>
    </source>
</evidence>
<gene>
    <name evidence="1" type="ORF">KSF_021070</name>
</gene>
<accession>A0A8J3IIL4</accession>
<name>A0A8J3IIL4_9CHLR</name>
<comment type="caution">
    <text evidence="1">The sequence shown here is derived from an EMBL/GenBank/DDBJ whole genome shotgun (WGS) entry which is preliminary data.</text>
</comment>